<gene>
    <name evidence="1" type="ORF">SAMN05421688_2036</name>
</gene>
<protein>
    <submittedName>
        <fullName evidence="1">Sulfotransferase family protein</fullName>
    </submittedName>
</protein>
<proteinExistence type="predicted"/>
<accession>A0A1I0X9W0</accession>
<evidence type="ECO:0000313" key="2">
    <source>
        <dbReference type="Proteomes" id="UP000198796"/>
    </source>
</evidence>
<dbReference type="OrthoDB" id="288532at2"/>
<dbReference type="Gene3D" id="3.40.50.300">
    <property type="entry name" value="P-loop containing nucleotide triphosphate hydrolases"/>
    <property type="match status" value="1"/>
</dbReference>
<evidence type="ECO:0000313" key="1">
    <source>
        <dbReference type="EMBL" id="SFA97822.1"/>
    </source>
</evidence>
<dbReference type="STRING" id="871651.SAMN05421688_2036"/>
<dbReference type="SUPFAM" id="SSF52540">
    <property type="entry name" value="P-loop containing nucleoside triphosphate hydrolases"/>
    <property type="match status" value="1"/>
</dbReference>
<name>A0A1I0X9W0_9RHOB</name>
<dbReference type="InterPro" id="IPR027417">
    <property type="entry name" value="P-loop_NTPase"/>
</dbReference>
<dbReference type="GO" id="GO:0016020">
    <property type="term" value="C:membrane"/>
    <property type="evidence" value="ECO:0007669"/>
    <property type="project" value="InterPro"/>
</dbReference>
<keyword evidence="1" id="KW-0808">Transferase</keyword>
<dbReference type="Pfam" id="PF03567">
    <property type="entry name" value="Sulfotransfer_2"/>
    <property type="match status" value="1"/>
</dbReference>
<organism evidence="1 2">
    <name type="scientific">Poseidonocella pacifica</name>
    <dbReference type="NCBI Taxonomy" id="871651"/>
    <lineage>
        <taxon>Bacteria</taxon>
        <taxon>Pseudomonadati</taxon>
        <taxon>Pseudomonadota</taxon>
        <taxon>Alphaproteobacteria</taxon>
        <taxon>Rhodobacterales</taxon>
        <taxon>Roseobacteraceae</taxon>
        <taxon>Poseidonocella</taxon>
    </lineage>
</organism>
<sequence>MIISPGRRFIFVHIPKTGGTSLSLALETRAMADDILVGDTPKAVRRRTRAKALGLRKHSALREVPENLLDGMAIFTLVRNPWDRFVSYYHWLRTQQFDHPATRAAQALSFSAFLRDPGVMRSLMAAPYESYVTASIPLAEGPVFLRLERLEEDRAALDTHLGFRLQIPHVNASDRPADYRTEYSEADADHVAKLCAPDVARFGYRFD</sequence>
<dbReference type="AlphaFoldDB" id="A0A1I0X9W0"/>
<reference evidence="1 2" key="1">
    <citation type="submission" date="2016-10" db="EMBL/GenBank/DDBJ databases">
        <authorList>
            <person name="de Groot N.N."/>
        </authorList>
    </citation>
    <scope>NUCLEOTIDE SEQUENCE [LARGE SCALE GENOMIC DNA]</scope>
    <source>
        <strain evidence="1 2">DSM 29316</strain>
    </source>
</reference>
<dbReference type="RefSeq" id="WP_092064056.1">
    <property type="nucleotide sequence ID" value="NZ_FOJU01000003.1"/>
</dbReference>
<dbReference type="EMBL" id="FOJU01000003">
    <property type="protein sequence ID" value="SFA97822.1"/>
    <property type="molecule type" value="Genomic_DNA"/>
</dbReference>
<dbReference type="InterPro" id="IPR005331">
    <property type="entry name" value="Sulfotransferase"/>
</dbReference>
<dbReference type="Proteomes" id="UP000198796">
    <property type="component" value="Unassembled WGS sequence"/>
</dbReference>
<keyword evidence="2" id="KW-1185">Reference proteome</keyword>
<dbReference type="GO" id="GO:0008146">
    <property type="term" value="F:sulfotransferase activity"/>
    <property type="evidence" value="ECO:0007669"/>
    <property type="project" value="InterPro"/>
</dbReference>